<dbReference type="AlphaFoldDB" id="A0A0A8Z8G5"/>
<evidence type="ECO:0000313" key="1">
    <source>
        <dbReference type="EMBL" id="JAD31127.1"/>
    </source>
</evidence>
<proteinExistence type="predicted"/>
<reference evidence="1" key="1">
    <citation type="submission" date="2014-09" db="EMBL/GenBank/DDBJ databases">
        <authorList>
            <person name="Magalhaes I.L.F."/>
            <person name="Oliveira U."/>
            <person name="Santos F.R."/>
            <person name="Vidigal T.H.D.A."/>
            <person name="Brescovit A.D."/>
            <person name="Santos A.J."/>
        </authorList>
    </citation>
    <scope>NUCLEOTIDE SEQUENCE</scope>
    <source>
        <tissue evidence="1">Shoot tissue taken approximately 20 cm above the soil surface</tissue>
    </source>
</reference>
<reference evidence="1" key="2">
    <citation type="journal article" date="2015" name="Data Brief">
        <title>Shoot transcriptome of the giant reed, Arundo donax.</title>
        <authorList>
            <person name="Barrero R.A."/>
            <person name="Guerrero F.D."/>
            <person name="Moolhuijzen P."/>
            <person name="Goolsby J.A."/>
            <person name="Tidwell J."/>
            <person name="Bellgard S.E."/>
            <person name="Bellgard M.I."/>
        </authorList>
    </citation>
    <scope>NUCLEOTIDE SEQUENCE</scope>
    <source>
        <tissue evidence="1">Shoot tissue taken approximately 20 cm above the soil surface</tissue>
    </source>
</reference>
<organism evidence="1">
    <name type="scientific">Arundo donax</name>
    <name type="common">Giant reed</name>
    <name type="synonym">Donax arundinaceus</name>
    <dbReference type="NCBI Taxonomy" id="35708"/>
    <lineage>
        <taxon>Eukaryota</taxon>
        <taxon>Viridiplantae</taxon>
        <taxon>Streptophyta</taxon>
        <taxon>Embryophyta</taxon>
        <taxon>Tracheophyta</taxon>
        <taxon>Spermatophyta</taxon>
        <taxon>Magnoliopsida</taxon>
        <taxon>Liliopsida</taxon>
        <taxon>Poales</taxon>
        <taxon>Poaceae</taxon>
        <taxon>PACMAD clade</taxon>
        <taxon>Arundinoideae</taxon>
        <taxon>Arundineae</taxon>
        <taxon>Arundo</taxon>
    </lineage>
</organism>
<accession>A0A0A8Z8G5</accession>
<dbReference type="EMBL" id="GBRH01266768">
    <property type="protein sequence ID" value="JAD31127.1"/>
    <property type="molecule type" value="Transcribed_RNA"/>
</dbReference>
<name>A0A0A8Z8G5_ARUDO</name>
<protein>
    <submittedName>
        <fullName evidence="1">Uncharacterized protein</fullName>
    </submittedName>
</protein>
<sequence length="24" mass="2924">MHLNERPHCHKTMQPIPKICHPFE</sequence>